<evidence type="ECO:0000313" key="3">
    <source>
        <dbReference type="Proteomes" id="UP000460718"/>
    </source>
</evidence>
<proteinExistence type="predicted"/>
<feature type="compositionally biased region" description="Polar residues" evidence="1">
    <location>
        <begin position="472"/>
        <end position="493"/>
    </location>
</feature>
<feature type="region of interest" description="Disordered" evidence="1">
    <location>
        <begin position="26"/>
        <end position="45"/>
    </location>
</feature>
<feature type="region of interest" description="Disordered" evidence="1">
    <location>
        <begin position="148"/>
        <end position="170"/>
    </location>
</feature>
<feature type="region of interest" description="Disordered" evidence="1">
    <location>
        <begin position="363"/>
        <end position="626"/>
    </location>
</feature>
<feature type="compositionally biased region" description="Acidic residues" evidence="1">
    <location>
        <begin position="568"/>
        <end position="578"/>
    </location>
</feature>
<protein>
    <submittedName>
        <fullName evidence="2">Uncharacterized protein</fullName>
    </submittedName>
</protein>
<feature type="region of interest" description="Disordered" evidence="1">
    <location>
        <begin position="800"/>
        <end position="825"/>
    </location>
</feature>
<feature type="non-terminal residue" evidence="2">
    <location>
        <position position="863"/>
    </location>
</feature>
<feature type="region of interest" description="Disordered" evidence="1">
    <location>
        <begin position="317"/>
        <end position="339"/>
    </location>
</feature>
<name>A0A6A3H3N4_9STRA</name>
<comment type="caution">
    <text evidence="2">The sequence shown here is derived from an EMBL/GenBank/DDBJ whole genome shotgun (WGS) entry which is preliminary data.</text>
</comment>
<dbReference type="EMBL" id="QXFW01004950">
    <property type="protein sequence ID" value="KAE8963715.1"/>
    <property type="molecule type" value="Genomic_DNA"/>
</dbReference>
<feature type="compositionally biased region" description="Low complexity" evidence="1">
    <location>
        <begin position="520"/>
        <end position="532"/>
    </location>
</feature>
<reference evidence="2 3" key="1">
    <citation type="submission" date="2018-09" db="EMBL/GenBank/DDBJ databases">
        <title>Genomic investigation of the strawberry pathogen Phytophthora fragariae indicates pathogenicity is determined by transcriptional variation in three key races.</title>
        <authorList>
            <person name="Adams T.M."/>
            <person name="Armitage A.D."/>
            <person name="Sobczyk M.K."/>
            <person name="Bates H.J."/>
            <person name="Dunwell J.M."/>
            <person name="Nellist C.F."/>
            <person name="Harrison R.J."/>
        </authorList>
    </citation>
    <scope>NUCLEOTIDE SEQUENCE [LARGE SCALE GENOMIC DNA]</scope>
    <source>
        <strain evidence="2 3">SCRP245</strain>
    </source>
</reference>
<accession>A0A6A3H3N4</accession>
<feature type="compositionally biased region" description="Basic and acidic residues" evidence="1">
    <location>
        <begin position="534"/>
        <end position="564"/>
    </location>
</feature>
<organism evidence="2 3">
    <name type="scientific">Phytophthora fragariae</name>
    <dbReference type="NCBI Taxonomy" id="53985"/>
    <lineage>
        <taxon>Eukaryota</taxon>
        <taxon>Sar</taxon>
        <taxon>Stramenopiles</taxon>
        <taxon>Oomycota</taxon>
        <taxon>Peronosporomycetes</taxon>
        <taxon>Peronosporales</taxon>
        <taxon>Peronosporaceae</taxon>
        <taxon>Phytophthora</taxon>
    </lineage>
</organism>
<evidence type="ECO:0000313" key="2">
    <source>
        <dbReference type="EMBL" id="KAE8963715.1"/>
    </source>
</evidence>
<dbReference type="AlphaFoldDB" id="A0A6A3H3N4"/>
<dbReference type="Proteomes" id="UP000460718">
    <property type="component" value="Unassembled WGS sequence"/>
</dbReference>
<feature type="region of interest" description="Disordered" evidence="1">
    <location>
        <begin position="678"/>
        <end position="702"/>
    </location>
</feature>
<feature type="compositionally biased region" description="Low complexity" evidence="1">
    <location>
        <begin position="592"/>
        <end position="601"/>
    </location>
</feature>
<feature type="compositionally biased region" description="Polar residues" evidence="1">
    <location>
        <begin position="26"/>
        <end position="37"/>
    </location>
</feature>
<evidence type="ECO:0000256" key="1">
    <source>
        <dbReference type="SAM" id="MobiDB-lite"/>
    </source>
</evidence>
<gene>
    <name evidence="2" type="ORF">PF011_g28932</name>
</gene>
<sequence length="863" mass="93901">MAMSLIKHSEVKRVVARLEYAKQVLHQENSTNNGDKSPTSDDPPPWAANLTYDERNMFLKAQRTRYSRVFQRRVILEETKRNADAASGPESKPDDLPETLHQLQKEATSKLHSLLMLNLFRSCCCWLAENMLATEEAVAEEDLIDSGDEADAGENTAAGLTGDSGSTSQQNSVSAKRLLSAAGAVLGEGMSRRRSSIKNTRRVLETYHQGFTSTSRLDPDGESMNATYAASAGLLFEEERRAAQQVERDKLSTAEVEIVTSICERNPVTGQLETPPTHVVNVDALPASEPMEIAPVVEPREAPRNRKKEELQRAMMHRKLHHKRHESSESDSDDSVDSQQDALPVIHGAGFHFGNFVAGDGVRTAGSHSRDTTPLPTGAMKRGESPDPANVESMWKRGGTKLTDGTAPSIKEVLAHAHRLSSREKSRSGSRRPAVVMKDPPELSPPEESIPETQPAPSPPVDKRPSPLRAKSSPTSPALASKGGSEQQLNTEAALSGEDPDLQEPAEVLVVPAVQITTRSLQSSPSPVPSTSSEDERSPDPESPVEHADEQLEMSEIHDNRDPNNDTELADDGEPTTDVDEKLSDVYEAETTDAQTEETLAPPLQSPVVEISTSRTSQLPGEGQRCNRHVDSLQTLDTGDSRLLPNDSLATSVSAFIKWEEAAALEAFPLAVVPSNHPHTREKGAKMPRVSSIRVTKRKERHEEADELAATKFVLDDSTNWTELSTEDVNEVLALHGKALAMAKKTKRVLQRSRSTDAAEFPNQFTTVQGRSVSNGHEFDTDGAPVVRPILVTVVTKPARREAEAPEPVETLAAPSTPEVPPVETLRVPLPKPFVKLEGTFAIEKDQVASPPLQLKGLGLGGV</sequence>